<evidence type="ECO:0000313" key="2">
    <source>
        <dbReference type="Proteomes" id="UP000054485"/>
    </source>
</evidence>
<accession>A0A0C9ZSJ9</accession>
<dbReference type="OrthoDB" id="3341102at2759"/>
<proteinExistence type="predicted"/>
<reference evidence="1 2" key="1">
    <citation type="submission" date="2014-04" db="EMBL/GenBank/DDBJ databases">
        <authorList>
            <consortium name="DOE Joint Genome Institute"/>
            <person name="Kuo A."/>
            <person name="Ruytinx J."/>
            <person name="Rineau F."/>
            <person name="Colpaert J."/>
            <person name="Kohler A."/>
            <person name="Nagy L.G."/>
            <person name="Floudas D."/>
            <person name="Copeland A."/>
            <person name="Barry K.W."/>
            <person name="Cichocki N."/>
            <person name="Veneault-Fourrey C."/>
            <person name="LaButti K."/>
            <person name="Lindquist E.A."/>
            <person name="Lipzen A."/>
            <person name="Lundell T."/>
            <person name="Morin E."/>
            <person name="Murat C."/>
            <person name="Sun H."/>
            <person name="Tunlid A."/>
            <person name="Henrissat B."/>
            <person name="Grigoriev I.V."/>
            <person name="Hibbett D.S."/>
            <person name="Martin F."/>
            <person name="Nordberg H.P."/>
            <person name="Cantor M.N."/>
            <person name="Hua S.X."/>
        </authorList>
    </citation>
    <scope>NUCLEOTIDE SEQUENCE [LARGE SCALE GENOMIC DNA]</scope>
    <source>
        <strain evidence="1 2">UH-Slu-Lm8-n1</strain>
    </source>
</reference>
<dbReference type="HOGENOM" id="CLU_046752_2_0_1"/>
<organism evidence="1 2">
    <name type="scientific">Suillus luteus UH-Slu-Lm8-n1</name>
    <dbReference type="NCBI Taxonomy" id="930992"/>
    <lineage>
        <taxon>Eukaryota</taxon>
        <taxon>Fungi</taxon>
        <taxon>Dikarya</taxon>
        <taxon>Basidiomycota</taxon>
        <taxon>Agaricomycotina</taxon>
        <taxon>Agaricomycetes</taxon>
        <taxon>Agaricomycetidae</taxon>
        <taxon>Boletales</taxon>
        <taxon>Suillineae</taxon>
        <taxon>Suillaceae</taxon>
        <taxon>Suillus</taxon>
    </lineage>
</organism>
<dbReference type="AlphaFoldDB" id="A0A0C9ZSJ9"/>
<gene>
    <name evidence="1" type="ORF">CY34DRAFT_44545</name>
</gene>
<protein>
    <recommendedName>
        <fullName evidence="3">DDE-1 domain-containing protein</fullName>
    </recommendedName>
</protein>
<dbReference type="EMBL" id="KN835290">
    <property type="protein sequence ID" value="KIK40795.1"/>
    <property type="molecule type" value="Genomic_DNA"/>
</dbReference>
<feature type="non-terminal residue" evidence="1">
    <location>
        <position position="207"/>
    </location>
</feature>
<keyword evidence="2" id="KW-1185">Reference proteome</keyword>
<dbReference type="InParanoid" id="A0A0C9ZSJ9"/>
<evidence type="ECO:0000313" key="1">
    <source>
        <dbReference type="EMBL" id="KIK40795.1"/>
    </source>
</evidence>
<evidence type="ECO:0008006" key="3">
    <source>
        <dbReference type="Google" id="ProtNLM"/>
    </source>
</evidence>
<dbReference type="STRING" id="930992.A0A0C9ZSJ9"/>
<reference evidence="2" key="2">
    <citation type="submission" date="2015-01" db="EMBL/GenBank/DDBJ databases">
        <title>Evolutionary Origins and Diversification of the Mycorrhizal Mutualists.</title>
        <authorList>
            <consortium name="DOE Joint Genome Institute"/>
            <consortium name="Mycorrhizal Genomics Consortium"/>
            <person name="Kohler A."/>
            <person name="Kuo A."/>
            <person name="Nagy L.G."/>
            <person name="Floudas D."/>
            <person name="Copeland A."/>
            <person name="Barry K.W."/>
            <person name="Cichocki N."/>
            <person name="Veneault-Fourrey C."/>
            <person name="LaButti K."/>
            <person name="Lindquist E.A."/>
            <person name="Lipzen A."/>
            <person name="Lundell T."/>
            <person name="Morin E."/>
            <person name="Murat C."/>
            <person name="Riley R."/>
            <person name="Ohm R."/>
            <person name="Sun H."/>
            <person name="Tunlid A."/>
            <person name="Henrissat B."/>
            <person name="Grigoriev I.V."/>
            <person name="Hibbett D.S."/>
            <person name="Martin F."/>
        </authorList>
    </citation>
    <scope>NUCLEOTIDE SEQUENCE [LARGE SCALE GENOMIC DNA]</scope>
    <source>
        <strain evidence="2">UH-Slu-Lm8-n1</strain>
    </source>
</reference>
<dbReference type="Proteomes" id="UP000054485">
    <property type="component" value="Unassembled WGS sequence"/>
</dbReference>
<name>A0A0C9ZSJ9_9AGAM</name>
<sequence>LNWSFRHATHAAQKTPSNADQLCLDQFYRLTLTIHDCAIFHASFYVNIDQTNIVYQPVNTATYEEVGSKQVAVIGQEEKRAFTVVVGVSASGDALPFQVIYCGKTACSLPTKNTPQFKVAQDLGFKLCFSNTDTYWSTFQLMCDYVGDILVPYWTRQKELAGAPDDQECILQLDIWSVHKSIQFRTWLDQQYPWIKYCFVPGGCTGI</sequence>
<feature type="non-terminal residue" evidence="1">
    <location>
        <position position="1"/>
    </location>
</feature>